<dbReference type="Pfam" id="PF00076">
    <property type="entry name" value="RRM_1"/>
    <property type="match status" value="4"/>
</dbReference>
<dbReference type="PROSITE" id="PS50102">
    <property type="entry name" value="RRM"/>
    <property type="match status" value="4"/>
</dbReference>
<keyword evidence="6" id="KW-1185">Reference proteome</keyword>
<dbReference type="AlphaFoldDB" id="A0AAD4NFJ7"/>
<feature type="region of interest" description="Disordered" evidence="3">
    <location>
        <begin position="651"/>
        <end position="683"/>
    </location>
</feature>
<evidence type="ECO:0000256" key="1">
    <source>
        <dbReference type="ARBA" id="ARBA00022884"/>
    </source>
</evidence>
<evidence type="ECO:0000259" key="4">
    <source>
        <dbReference type="PROSITE" id="PS50102"/>
    </source>
</evidence>
<dbReference type="InterPro" id="IPR000504">
    <property type="entry name" value="RRM_dom"/>
</dbReference>
<feature type="region of interest" description="Disordered" evidence="3">
    <location>
        <begin position="222"/>
        <end position="241"/>
    </location>
</feature>
<feature type="domain" description="RRM" evidence="4">
    <location>
        <begin position="2"/>
        <end position="79"/>
    </location>
</feature>
<organism evidence="5 6">
    <name type="scientific">Ditylenchus destructor</name>
    <dbReference type="NCBI Taxonomy" id="166010"/>
    <lineage>
        <taxon>Eukaryota</taxon>
        <taxon>Metazoa</taxon>
        <taxon>Ecdysozoa</taxon>
        <taxon>Nematoda</taxon>
        <taxon>Chromadorea</taxon>
        <taxon>Rhabditida</taxon>
        <taxon>Tylenchina</taxon>
        <taxon>Tylenchomorpha</taxon>
        <taxon>Sphaerularioidea</taxon>
        <taxon>Anguinidae</taxon>
        <taxon>Anguininae</taxon>
        <taxon>Ditylenchus</taxon>
    </lineage>
</organism>
<feature type="region of interest" description="Disordered" evidence="3">
    <location>
        <begin position="89"/>
        <end position="120"/>
    </location>
</feature>
<evidence type="ECO:0000256" key="2">
    <source>
        <dbReference type="PROSITE-ProRule" id="PRU00176"/>
    </source>
</evidence>
<name>A0AAD4NFJ7_9BILA</name>
<dbReference type="InterPro" id="IPR035979">
    <property type="entry name" value="RBD_domain_sf"/>
</dbReference>
<protein>
    <submittedName>
        <fullName evidence="5">RNA recognition motif domain-containing protein</fullName>
    </submittedName>
</protein>
<feature type="domain" description="RRM" evidence="4">
    <location>
        <begin position="564"/>
        <end position="643"/>
    </location>
</feature>
<dbReference type="PANTHER" id="PTHR10352">
    <property type="entry name" value="EUKARYOTIC TRANSLATION INITIATION FACTOR 3 SUBUNIT G"/>
    <property type="match status" value="1"/>
</dbReference>
<dbReference type="SUPFAM" id="SSF54928">
    <property type="entry name" value="RNA-binding domain, RBD"/>
    <property type="match status" value="4"/>
</dbReference>
<dbReference type="Proteomes" id="UP001201812">
    <property type="component" value="Unassembled WGS sequence"/>
</dbReference>
<evidence type="ECO:0000313" key="5">
    <source>
        <dbReference type="EMBL" id="KAI1723587.1"/>
    </source>
</evidence>
<comment type="caution">
    <text evidence="5">The sequence shown here is derived from an EMBL/GenBank/DDBJ whole genome shotgun (WGS) entry which is preliminary data.</text>
</comment>
<feature type="domain" description="RRM" evidence="4">
    <location>
        <begin position="252"/>
        <end position="330"/>
    </location>
</feature>
<dbReference type="InterPro" id="IPR012677">
    <property type="entry name" value="Nucleotide-bd_a/b_plait_sf"/>
</dbReference>
<proteinExistence type="predicted"/>
<dbReference type="EMBL" id="JAKKPZ010000003">
    <property type="protein sequence ID" value="KAI1723587.1"/>
    <property type="molecule type" value="Genomic_DNA"/>
</dbReference>
<accession>A0AAD4NFJ7</accession>
<evidence type="ECO:0000313" key="6">
    <source>
        <dbReference type="Proteomes" id="UP001201812"/>
    </source>
</evidence>
<dbReference type="GO" id="GO:0003723">
    <property type="term" value="F:RNA binding"/>
    <property type="evidence" value="ECO:0007669"/>
    <property type="project" value="UniProtKB-UniRule"/>
</dbReference>
<gene>
    <name evidence="5" type="ORF">DdX_03750</name>
</gene>
<feature type="compositionally biased region" description="Basic residues" evidence="3">
    <location>
        <begin position="659"/>
        <end position="671"/>
    </location>
</feature>
<evidence type="ECO:0000256" key="3">
    <source>
        <dbReference type="SAM" id="MobiDB-lite"/>
    </source>
</evidence>
<reference evidence="5" key="1">
    <citation type="submission" date="2022-01" db="EMBL/GenBank/DDBJ databases">
        <title>Genome Sequence Resource for Two Populations of Ditylenchus destructor, the Migratory Endoparasitic Phytonematode.</title>
        <authorList>
            <person name="Zhang H."/>
            <person name="Lin R."/>
            <person name="Xie B."/>
        </authorList>
    </citation>
    <scope>NUCLEOTIDE SEQUENCE</scope>
    <source>
        <strain evidence="5">BazhouSP</strain>
    </source>
</reference>
<feature type="domain" description="RRM" evidence="4">
    <location>
        <begin position="438"/>
        <end position="514"/>
    </location>
</feature>
<dbReference type="SMART" id="SM00360">
    <property type="entry name" value="RRM"/>
    <property type="match status" value="5"/>
</dbReference>
<sequence length="683" mass="77273">MSRLIVKGLPKNSTEAKVREIFGKFGTVTDVSLKYSDDGVFRRFGFVGFESEEYAHNAMEQLNNTVIQSSKIIVEQCRPLKEGRVTPAYGKMANAERSEANQTTQEGDNDSPRCKRKKPEATVGETISVEKMIVNDPKIDHFMREYDGDKKLSLIFRGPPNLKKKNFTEWLSPVRINSLKLMRTKSEIVIIVSFNRPLDVRQVLQRDGSFLGGSRISIAKFPSPDNASKRTTKTSFQEQDREKTIHNIRKTGRIFVRNLAYVCNEDNLRDLFETHGELEDLQCVVDRKTDLCKGFAVVTFTKSEDAVTAYEKLDGTIFMGRVLHLLPGEEKPKNDSGLQTQEKRLSQFQKDRAKDLKKEAHGKSHTWNPLFMGANAAAEALAKKMDVEKRDIVVEDGANSIGVRLAMAETKLVKETKEFLLANGICIDDTFTGKRSATIIIVKNLPASSVTEEQLQKRFKRFGKIKRFVMPPADGLCAIVEMSSKSEAKKAFEGIAYSSLSKGGQPLYLEWAPVSDEEPKDTEEIKLELKPEEDVLAVLNNKYGYNEEKEEKKGEENEEENKPSKLLVRNVPFQASLEEMTQLFSAFGELKDIRMPRKPGNTSHRGFCFVEFVAAADAARSYDTLFLSTHLYGRRLVLEWAKTDDSVDQLREKSASKLKTGKGTRKRKNKKEIRDAIENNDSD</sequence>
<dbReference type="Gene3D" id="3.30.70.330">
    <property type="match status" value="4"/>
</dbReference>
<keyword evidence="1 2" id="KW-0694">RNA-binding</keyword>